<protein>
    <submittedName>
        <fullName evidence="1">Uncharacterized protein</fullName>
    </submittedName>
</protein>
<dbReference type="RefSeq" id="WP_180905413.1">
    <property type="nucleotide sequence ID" value="NZ_CP040908.1"/>
</dbReference>
<organism evidence="1 2">
    <name type="scientific">Empedobacter falsenii</name>
    <dbReference type="NCBI Taxonomy" id="343874"/>
    <lineage>
        <taxon>Bacteria</taxon>
        <taxon>Pseudomonadati</taxon>
        <taxon>Bacteroidota</taxon>
        <taxon>Flavobacteriia</taxon>
        <taxon>Flavobacteriales</taxon>
        <taxon>Weeksellaceae</taxon>
        <taxon>Empedobacter</taxon>
    </lineage>
</organism>
<dbReference type="KEGG" id="efal:FH779_15985"/>
<keyword evidence="2" id="KW-1185">Reference proteome</keyword>
<reference evidence="1 2" key="1">
    <citation type="submission" date="2019-06" db="EMBL/GenBank/DDBJ databases">
        <title>Emergence of pandrug resistant Empedobacter falsenii in China.</title>
        <authorList>
            <person name="Dong N."/>
            <person name="Chen S."/>
            <person name="Zhang R."/>
        </authorList>
    </citation>
    <scope>NUCLEOTIDE SEQUENCE [LARGE SCALE GENOMIC DNA]</scope>
    <source>
        <strain evidence="1 2">1681-1</strain>
    </source>
</reference>
<evidence type="ECO:0000313" key="2">
    <source>
        <dbReference type="Proteomes" id="UP000510643"/>
    </source>
</evidence>
<proteinExistence type="predicted"/>
<dbReference type="GeneID" id="78402987"/>
<dbReference type="Proteomes" id="UP000510643">
    <property type="component" value="Chromosome"/>
</dbReference>
<dbReference type="AlphaFoldDB" id="A0A7H9DWD0"/>
<sequence>MKNVIKTHHKTLLTMKKECIKLISVILLIICFYSCSNVKAYNSIYSYNEGYKNTDSTFIKFSDYLEEKNRTVNFKDSMFLVMGETMLKGDKLNINNDTVLDYTNFKEDTNIKILKVKRHRYTDLTFLNANKRIKIKNKKYYNYYKINFDDSINKWSIYPCKQFCW</sequence>
<accession>A0A7H9DWD0</accession>
<gene>
    <name evidence="1" type="ORF">FH779_15985</name>
</gene>
<dbReference type="EMBL" id="CP040908">
    <property type="protein sequence ID" value="QLL59494.1"/>
    <property type="molecule type" value="Genomic_DNA"/>
</dbReference>
<name>A0A7H9DWD0_9FLAO</name>
<evidence type="ECO:0000313" key="1">
    <source>
        <dbReference type="EMBL" id="QLL59494.1"/>
    </source>
</evidence>